<sequence>MASVSQLSDGIAYALDETPEKVGKYARALIDGGLLPKSRGRAVAQVGIVHYARLLTALALEPKIKEAAELTASYLALPIAGKTAEGDFVSGNKTAEDGLVGLFSLLLDDDPAPDATALRKRLCEGSVQFVRNFPLIEISYPHDLVGDEIIRFKPAGQRMDIDDAHIRRATIVGASLATLVAIKIDAANWKKVFDGGDDG</sequence>
<dbReference type="EMBL" id="FOXV01000014">
    <property type="protein sequence ID" value="SFQ63108.1"/>
    <property type="molecule type" value="Genomic_DNA"/>
</dbReference>
<dbReference type="AlphaFoldDB" id="A0A1I6A387"/>
<accession>A0A1I6A387</accession>
<gene>
    <name evidence="1" type="ORF">SAMN05421853_11483</name>
</gene>
<proteinExistence type="predicted"/>
<name>A0A1I6A387_9RHOB</name>
<dbReference type="Proteomes" id="UP000243106">
    <property type="component" value="Unassembled WGS sequence"/>
</dbReference>
<reference evidence="2" key="1">
    <citation type="submission" date="2016-10" db="EMBL/GenBank/DDBJ databases">
        <authorList>
            <person name="Varghese N."/>
            <person name="Submissions S."/>
        </authorList>
    </citation>
    <scope>NUCLEOTIDE SEQUENCE [LARGE SCALE GENOMIC DNA]</scope>
    <source>
        <strain evidence="2">JCM 10271</strain>
    </source>
</reference>
<evidence type="ECO:0000313" key="2">
    <source>
        <dbReference type="Proteomes" id="UP000243106"/>
    </source>
</evidence>
<protein>
    <submittedName>
        <fullName evidence="1">Uncharacterized protein</fullName>
    </submittedName>
</protein>
<dbReference type="STRING" id="93684.SAMN05421853_11483"/>
<dbReference type="RefSeq" id="WP_093014810.1">
    <property type="nucleotide sequence ID" value="NZ_FOXV01000014.1"/>
</dbReference>
<organism evidence="1 2">
    <name type="scientific">Roseivivax halotolerans</name>
    <dbReference type="NCBI Taxonomy" id="93684"/>
    <lineage>
        <taxon>Bacteria</taxon>
        <taxon>Pseudomonadati</taxon>
        <taxon>Pseudomonadota</taxon>
        <taxon>Alphaproteobacteria</taxon>
        <taxon>Rhodobacterales</taxon>
        <taxon>Roseobacteraceae</taxon>
        <taxon>Roseivivax</taxon>
    </lineage>
</organism>
<keyword evidence="2" id="KW-1185">Reference proteome</keyword>
<evidence type="ECO:0000313" key="1">
    <source>
        <dbReference type="EMBL" id="SFQ63108.1"/>
    </source>
</evidence>